<accession>M0PSD6</accession>
<proteinExistence type="predicted"/>
<dbReference type="AlphaFoldDB" id="M0PSD6"/>
<evidence type="ECO:0000313" key="2">
    <source>
        <dbReference type="Proteomes" id="UP000011528"/>
    </source>
</evidence>
<dbReference type="Proteomes" id="UP000011528">
    <property type="component" value="Unassembled WGS sequence"/>
</dbReference>
<organism evidence="1 2">
    <name type="scientific">Halorubrum distributum JCM 13916</name>
    <dbReference type="NCBI Taxonomy" id="1230455"/>
    <lineage>
        <taxon>Archaea</taxon>
        <taxon>Methanobacteriati</taxon>
        <taxon>Methanobacteriota</taxon>
        <taxon>Stenosarchaea group</taxon>
        <taxon>Halobacteria</taxon>
        <taxon>Halobacteriales</taxon>
        <taxon>Haloferacaceae</taxon>
        <taxon>Halorubrum</taxon>
        <taxon>Halorubrum distributum group</taxon>
    </lineage>
</organism>
<comment type="caution">
    <text evidence="1">The sequence shown here is derived from an EMBL/GenBank/DDBJ whole genome shotgun (WGS) entry which is preliminary data.</text>
</comment>
<sequence length="85" mass="9832">MVERVSWFSPIDYEILEFFEDHDILASPKVIGVNIDYDRQYTSKRCRVLLDEGLLDQAQSGIYMLSDRGRSFLAGEVDPDTLERS</sequence>
<dbReference type="InterPro" id="IPR036388">
    <property type="entry name" value="WH-like_DNA-bd_sf"/>
</dbReference>
<reference evidence="1 2" key="1">
    <citation type="journal article" date="2014" name="PLoS Genet.">
        <title>Phylogenetically driven sequencing of extremely halophilic archaea reveals strategies for static and dynamic osmo-response.</title>
        <authorList>
            <person name="Becker E.A."/>
            <person name="Seitzer P.M."/>
            <person name="Tritt A."/>
            <person name="Larsen D."/>
            <person name="Krusor M."/>
            <person name="Yao A.I."/>
            <person name="Wu D."/>
            <person name="Madern D."/>
            <person name="Eisen J.A."/>
            <person name="Darling A.E."/>
            <person name="Facciotti M.T."/>
        </authorList>
    </citation>
    <scope>NUCLEOTIDE SEQUENCE [LARGE SCALE GENOMIC DNA]</scope>
    <source>
        <strain evidence="1 2">JCM 13916</strain>
    </source>
</reference>
<gene>
    <name evidence="1" type="ORF">C462_05193</name>
</gene>
<dbReference type="Gene3D" id="1.10.10.10">
    <property type="entry name" value="Winged helix-like DNA-binding domain superfamily/Winged helix DNA-binding domain"/>
    <property type="match status" value="1"/>
</dbReference>
<evidence type="ECO:0000313" key="1">
    <source>
        <dbReference type="EMBL" id="EMA71760.1"/>
    </source>
</evidence>
<name>M0PSD6_9EURY</name>
<protein>
    <submittedName>
        <fullName evidence="1">Phage PhiH1 repressor protein</fullName>
    </submittedName>
</protein>
<dbReference type="PATRIC" id="fig|1230455.3.peg.980"/>
<dbReference type="EMBL" id="AOJJ01000042">
    <property type="protein sequence ID" value="EMA71760.1"/>
    <property type="molecule type" value="Genomic_DNA"/>
</dbReference>